<evidence type="ECO:0000313" key="2">
    <source>
        <dbReference type="EMBL" id="SHH79062.1"/>
    </source>
</evidence>
<dbReference type="EMBL" id="FQXM01000013">
    <property type="protein sequence ID" value="SHH79062.1"/>
    <property type="molecule type" value="Genomic_DNA"/>
</dbReference>
<dbReference type="OrthoDB" id="1682132at2"/>
<evidence type="ECO:0000259" key="1">
    <source>
        <dbReference type="SMART" id="SM01078"/>
    </source>
</evidence>
<protein>
    <submittedName>
        <fullName evidence="2">CGGC domain-containing protein</fullName>
    </submittedName>
</protein>
<keyword evidence="3" id="KW-1185">Reference proteome</keyword>
<accession>A0A1M5VUX6</accession>
<sequence>MKIAIIVRKETMDKCSGKGCLNAFFKKIDAFENYDENTELVAFTHNGGDLEHKIQKLKDNNVQVIHLSSCIRGKCEDYEELIEKLSKDFKVVGYTHGAAKKISNKNSFLLPIYDNK</sequence>
<dbReference type="Proteomes" id="UP000184447">
    <property type="component" value="Unassembled WGS sequence"/>
</dbReference>
<dbReference type="STRING" id="1121316.SAMN02745207_02515"/>
<dbReference type="AlphaFoldDB" id="A0A1M5VUX6"/>
<feature type="domain" description="CGGC" evidence="1">
    <location>
        <begin position="2"/>
        <end position="96"/>
    </location>
</feature>
<reference evidence="2 3" key="1">
    <citation type="submission" date="2016-11" db="EMBL/GenBank/DDBJ databases">
        <authorList>
            <person name="Jaros S."/>
            <person name="Januszkiewicz K."/>
            <person name="Wedrychowicz H."/>
        </authorList>
    </citation>
    <scope>NUCLEOTIDE SEQUENCE [LARGE SCALE GENOMIC DNA]</scope>
    <source>
        <strain evidence="2 3">DSM 8605</strain>
    </source>
</reference>
<dbReference type="RefSeq" id="WP_073338774.1">
    <property type="nucleotide sequence ID" value="NZ_FQXM01000013.1"/>
</dbReference>
<evidence type="ECO:0000313" key="3">
    <source>
        <dbReference type="Proteomes" id="UP000184447"/>
    </source>
</evidence>
<dbReference type="Pfam" id="PF08821">
    <property type="entry name" value="CGGC"/>
    <property type="match status" value="1"/>
</dbReference>
<dbReference type="InterPro" id="IPR014925">
    <property type="entry name" value="CGGC_dom"/>
</dbReference>
<name>A0A1M5VUX6_9CLOT</name>
<proteinExistence type="predicted"/>
<organism evidence="2 3">
    <name type="scientific">Clostridium grantii DSM 8605</name>
    <dbReference type="NCBI Taxonomy" id="1121316"/>
    <lineage>
        <taxon>Bacteria</taxon>
        <taxon>Bacillati</taxon>
        <taxon>Bacillota</taxon>
        <taxon>Clostridia</taxon>
        <taxon>Eubacteriales</taxon>
        <taxon>Clostridiaceae</taxon>
        <taxon>Clostridium</taxon>
    </lineage>
</organism>
<gene>
    <name evidence="2" type="ORF">SAMN02745207_02515</name>
</gene>
<dbReference type="SMART" id="SM01078">
    <property type="entry name" value="CGGC"/>
    <property type="match status" value="1"/>
</dbReference>